<sequence length="230" mass="26154">MAAFGITYATLISFLMGLMTLTQIIGLSPPDQPPSWPSTFSVSFHEEQWVWIIPLARNAGAWHYDFSNKRARFDHLQGQMDNFCHGRGLELEDSRGDCHLLFNTTDMYVHYPREEKCCRACGVAEGCTVLKPTWMAGATYLGTENINGTLCHGWEKDGAAATDRWYQTADGTPCRYSETIKFWPHPSHNITFNMRSFSRDPIPTSVFNIPAYCNTRCPIPWRPIPIEGKH</sequence>
<evidence type="ECO:0000313" key="2">
    <source>
        <dbReference type="EMBL" id="EEN50920.1"/>
    </source>
</evidence>
<proteinExistence type="predicted"/>
<evidence type="ECO:0000256" key="1">
    <source>
        <dbReference type="SAM" id="Phobius"/>
    </source>
</evidence>
<keyword evidence="1" id="KW-0812">Transmembrane</keyword>
<name>C3Z908_BRAFL</name>
<dbReference type="EMBL" id="GG666598">
    <property type="protein sequence ID" value="EEN50920.1"/>
    <property type="molecule type" value="Genomic_DNA"/>
</dbReference>
<organism>
    <name type="scientific">Branchiostoma floridae</name>
    <name type="common">Florida lancelet</name>
    <name type="synonym">Amphioxus</name>
    <dbReference type="NCBI Taxonomy" id="7739"/>
    <lineage>
        <taxon>Eukaryota</taxon>
        <taxon>Metazoa</taxon>
        <taxon>Chordata</taxon>
        <taxon>Cephalochordata</taxon>
        <taxon>Leptocardii</taxon>
        <taxon>Amphioxiformes</taxon>
        <taxon>Branchiostomatidae</taxon>
        <taxon>Branchiostoma</taxon>
    </lineage>
</organism>
<dbReference type="AlphaFoldDB" id="C3Z908"/>
<feature type="transmembrane region" description="Helical" evidence="1">
    <location>
        <begin position="6"/>
        <end position="27"/>
    </location>
</feature>
<dbReference type="InParanoid" id="C3Z908"/>
<keyword evidence="1" id="KW-0472">Membrane</keyword>
<keyword evidence="1" id="KW-1133">Transmembrane helix</keyword>
<reference evidence="2" key="1">
    <citation type="journal article" date="2008" name="Nature">
        <title>The amphioxus genome and the evolution of the chordate karyotype.</title>
        <authorList>
            <consortium name="US DOE Joint Genome Institute (JGI-PGF)"/>
            <person name="Putnam N.H."/>
            <person name="Butts T."/>
            <person name="Ferrier D.E.K."/>
            <person name="Furlong R.F."/>
            <person name="Hellsten U."/>
            <person name="Kawashima T."/>
            <person name="Robinson-Rechavi M."/>
            <person name="Shoguchi E."/>
            <person name="Terry A."/>
            <person name="Yu J.-K."/>
            <person name="Benito-Gutierrez E.L."/>
            <person name="Dubchak I."/>
            <person name="Garcia-Fernandez J."/>
            <person name="Gibson-Brown J.J."/>
            <person name="Grigoriev I.V."/>
            <person name="Horton A.C."/>
            <person name="de Jong P.J."/>
            <person name="Jurka J."/>
            <person name="Kapitonov V.V."/>
            <person name="Kohara Y."/>
            <person name="Kuroki Y."/>
            <person name="Lindquist E."/>
            <person name="Lucas S."/>
            <person name="Osoegawa K."/>
            <person name="Pennacchio L.A."/>
            <person name="Salamov A.A."/>
            <person name="Satou Y."/>
            <person name="Sauka-Spengler T."/>
            <person name="Schmutz J."/>
            <person name="Shin-I T."/>
            <person name="Toyoda A."/>
            <person name="Bronner-Fraser M."/>
            <person name="Fujiyama A."/>
            <person name="Holland L.Z."/>
            <person name="Holland P.W.H."/>
            <person name="Satoh N."/>
            <person name="Rokhsar D.S."/>
        </authorList>
    </citation>
    <scope>NUCLEOTIDE SEQUENCE [LARGE SCALE GENOMIC DNA]</scope>
    <source>
        <strain evidence="2">S238N-H82</strain>
        <tissue evidence="2">Testes</tissue>
    </source>
</reference>
<protein>
    <submittedName>
        <fullName evidence="2">Uncharacterized protein</fullName>
    </submittedName>
</protein>
<dbReference type="eggNOG" id="ENOG502SAS2">
    <property type="taxonomic scope" value="Eukaryota"/>
</dbReference>
<gene>
    <name evidence="2" type="ORF">BRAFLDRAFT_110777</name>
</gene>
<accession>C3Z908</accession>